<evidence type="ECO:0000256" key="7">
    <source>
        <dbReference type="RuleBase" id="RU361217"/>
    </source>
</evidence>
<evidence type="ECO:0000259" key="9">
    <source>
        <dbReference type="Pfam" id="PF16901"/>
    </source>
</evidence>
<evidence type="ECO:0000256" key="6">
    <source>
        <dbReference type="ARBA" id="ARBA00023002"/>
    </source>
</evidence>
<keyword evidence="4" id="KW-0319">Glycerol metabolism</keyword>
<dbReference type="PRINTS" id="PR01001">
    <property type="entry name" value="FADG3PDH"/>
</dbReference>
<dbReference type="OrthoDB" id="9801699at2"/>
<keyword evidence="5" id="KW-0274">FAD</keyword>
<feature type="domain" description="FAD dependent oxidoreductase" evidence="8">
    <location>
        <begin position="45"/>
        <end position="417"/>
    </location>
</feature>
<evidence type="ECO:0000313" key="11">
    <source>
        <dbReference type="Proteomes" id="UP000287352"/>
    </source>
</evidence>
<dbReference type="EC" id="1.1.5.3" evidence="7"/>
<dbReference type="InterPro" id="IPR038299">
    <property type="entry name" value="DAO_C_sf"/>
</dbReference>
<protein>
    <recommendedName>
        <fullName evidence="7">Glycerol-3-phosphate dehydrogenase</fullName>
        <ecNumber evidence="7">1.1.5.3</ecNumber>
    </recommendedName>
</protein>
<keyword evidence="11" id="KW-1185">Reference proteome</keyword>
<evidence type="ECO:0000313" key="10">
    <source>
        <dbReference type="EMBL" id="GCE11532.1"/>
    </source>
</evidence>
<evidence type="ECO:0000256" key="2">
    <source>
        <dbReference type="ARBA" id="ARBA00007330"/>
    </source>
</evidence>
<dbReference type="GO" id="GO:0004368">
    <property type="term" value="F:glycerol-3-phosphate dehydrogenase (quinone) activity"/>
    <property type="evidence" value="ECO:0007669"/>
    <property type="project" value="UniProtKB-EC"/>
</dbReference>
<dbReference type="InterPro" id="IPR031656">
    <property type="entry name" value="DAO_C"/>
</dbReference>
<dbReference type="Pfam" id="PF01266">
    <property type="entry name" value="DAO"/>
    <property type="match status" value="1"/>
</dbReference>
<dbReference type="EMBL" id="BIFR01000001">
    <property type="protein sequence ID" value="GCE11532.1"/>
    <property type="molecule type" value="Genomic_DNA"/>
</dbReference>
<gene>
    <name evidence="10" type="primary">glpA</name>
    <name evidence="10" type="ORF">KTT_13910</name>
</gene>
<organism evidence="10 11">
    <name type="scientific">Tengunoibacter tsumagoiensis</name>
    <dbReference type="NCBI Taxonomy" id="2014871"/>
    <lineage>
        <taxon>Bacteria</taxon>
        <taxon>Bacillati</taxon>
        <taxon>Chloroflexota</taxon>
        <taxon>Ktedonobacteria</taxon>
        <taxon>Ktedonobacterales</taxon>
        <taxon>Dictyobacteraceae</taxon>
        <taxon>Tengunoibacter</taxon>
    </lineage>
</organism>
<comment type="catalytic activity">
    <reaction evidence="7">
        <text>a quinone + sn-glycerol 3-phosphate = dihydroxyacetone phosphate + a quinol</text>
        <dbReference type="Rhea" id="RHEA:18977"/>
        <dbReference type="ChEBI" id="CHEBI:24646"/>
        <dbReference type="ChEBI" id="CHEBI:57597"/>
        <dbReference type="ChEBI" id="CHEBI:57642"/>
        <dbReference type="ChEBI" id="CHEBI:132124"/>
        <dbReference type="EC" id="1.1.5.3"/>
    </reaction>
</comment>
<dbReference type="Gene3D" id="3.50.50.60">
    <property type="entry name" value="FAD/NAD(P)-binding domain"/>
    <property type="match status" value="1"/>
</dbReference>
<dbReference type="Gene3D" id="3.30.9.10">
    <property type="entry name" value="D-Amino Acid Oxidase, subunit A, domain 2"/>
    <property type="match status" value="1"/>
</dbReference>
<proteinExistence type="inferred from homology"/>
<dbReference type="InterPro" id="IPR000447">
    <property type="entry name" value="G3P_DH_FAD-dep"/>
</dbReference>
<dbReference type="GO" id="GO:0009331">
    <property type="term" value="C:glycerol-3-phosphate dehydrogenase (FAD) complex"/>
    <property type="evidence" value="ECO:0007669"/>
    <property type="project" value="UniProtKB-UniRule"/>
</dbReference>
<dbReference type="AlphaFoldDB" id="A0A401ZXG0"/>
<comment type="similarity">
    <text evidence="2 7">Belongs to the FAD-dependent glycerol-3-phosphate dehydrogenase family.</text>
</comment>
<keyword evidence="3 7" id="KW-0285">Flavoprotein</keyword>
<dbReference type="InterPro" id="IPR036188">
    <property type="entry name" value="FAD/NAD-bd_sf"/>
</dbReference>
<dbReference type="PROSITE" id="PS00977">
    <property type="entry name" value="FAD_G3PDH_1"/>
    <property type="match status" value="1"/>
</dbReference>
<evidence type="ECO:0000256" key="4">
    <source>
        <dbReference type="ARBA" id="ARBA00022798"/>
    </source>
</evidence>
<dbReference type="Gene3D" id="1.10.8.870">
    <property type="entry name" value="Alpha-glycerophosphate oxidase, cap domain"/>
    <property type="match status" value="1"/>
</dbReference>
<evidence type="ECO:0000256" key="5">
    <source>
        <dbReference type="ARBA" id="ARBA00022827"/>
    </source>
</evidence>
<dbReference type="SUPFAM" id="SSF51905">
    <property type="entry name" value="FAD/NAD(P)-binding domain"/>
    <property type="match status" value="1"/>
</dbReference>
<reference evidence="11" key="1">
    <citation type="submission" date="2018-12" db="EMBL/GenBank/DDBJ databases">
        <title>Tengunoibacter tsumagoiensis gen. nov., sp. nov., Dictyobacter kobayashii sp. nov., D. alpinus sp. nov., and D. joshuensis sp. nov. and description of Dictyobacteraceae fam. nov. within the order Ktedonobacterales isolated from Tengu-no-mugimeshi.</title>
        <authorList>
            <person name="Wang C.M."/>
            <person name="Zheng Y."/>
            <person name="Sakai Y."/>
            <person name="Toyoda A."/>
            <person name="Minakuchi Y."/>
            <person name="Abe K."/>
            <person name="Yokota A."/>
            <person name="Yabe S."/>
        </authorList>
    </citation>
    <scope>NUCLEOTIDE SEQUENCE [LARGE SCALE GENOMIC DNA]</scope>
    <source>
        <strain evidence="11">Uno3</strain>
    </source>
</reference>
<keyword evidence="6 7" id="KW-0560">Oxidoreductase</keyword>
<evidence type="ECO:0000256" key="1">
    <source>
        <dbReference type="ARBA" id="ARBA00001974"/>
    </source>
</evidence>
<comment type="caution">
    <text evidence="10">The sequence shown here is derived from an EMBL/GenBank/DDBJ whole genome shotgun (WGS) entry which is preliminary data.</text>
</comment>
<sequence length="582" mass="63825">MNVRTSSLSMKEGRAIRTFIDAAMETLSSVVRVRNLSELESKRYDVLVIGGGITGAGVALDAVVRGYKVALVEKADFASGTSSKSTKLVHGGIRYLPNFDFSLVHEALVERGLLVQNANFLVEPLEFVLPFYEGDRHPVGMPFTTPGGVGLGFMLDIGLWMYDLMAGKRAIGRHRRLKVADVERLAPMLLTQGLKEGFTYYDAQTHDARLTMAILRTAAQYGATIANYAEVTSFIMEGPLARGAHVRDALTGQTYAVYARHIINATGVYSDKVEELTGEEAMVKIEPSKGVHLVFSREDLAIGDSAVVLPETDDKRILFIVPWESRVVFGTTDTGTGDLDHPTTSAEDIAYLLKYLNRYLSVNLTEKNIISAYAGYRPLVKLGKGGGSTAKLSRTHVVLQGSSGLVTVTGGKLTTYRRMAQDAIDVISQRDGAKPVHPTLNLPLQGSAGWNRLQHDINRRGAQAGLKPSIIKHLGHSYGTEAAVILKLIEQDPSLAQPFVDDLPYIRAEVPYACQYEMAMTPYDFMARRTSIILEDWHQGTTFVDDVVALMAKEHGWSPSEQNAQAQSYLAVVHGQELAERH</sequence>
<dbReference type="Pfam" id="PF16901">
    <property type="entry name" value="DAO_C"/>
    <property type="match status" value="1"/>
</dbReference>
<comment type="cofactor">
    <cofactor evidence="1 7">
        <name>FAD</name>
        <dbReference type="ChEBI" id="CHEBI:57692"/>
    </cofactor>
</comment>
<name>A0A401ZXG0_9CHLR</name>
<dbReference type="GO" id="GO:0006071">
    <property type="term" value="P:glycerol metabolic process"/>
    <property type="evidence" value="ECO:0007669"/>
    <property type="project" value="UniProtKB-KW"/>
</dbReference>
<dbReference type="PANTHER" id="PTHR11985:SF35">
    <property type="entry name" value="ANAEROBIC GLYCEROL-3-PHOSPHATE DEHYDROGENASE SUBUNIT A"/>
    <property type="match status" value="1"/>
</dbReference>
<dbReference type="SUPFAM" id="SSF54373">
    <property type="entry name" value="FAD-linked reductases, C-terminal domain"/>
    <property type="match status" value="1"/>
</dbReference>
<dbReference type="PANTHER" id="PTHR11985">
    <property type="entry name" value="GLYCEROL-3-PHOSPHATE DEHYDROGENASE"/>
    <property type="match status" value="1"/>
</dbReference>
<accession>A0A401ZXG0</accession>
<dbReference type="GO" id="GO:0046168">
    <property type="term" value="P:glycerol-3-phosphate catabolic process"/>
    <property type="evidence" value="ECO:0007669"/>
    <property type="project" value="TreeGrafter"/>
</dbReference>
<evidence type="ECO:0000259" key="8">
    <source>
        <dbReference type="Pfam" id="PF01266"/>
    </source>
</evidence>
<feature type="domain" description="Alpha-glycerophosphate oxidase C-terminal" evidence="9">
    <location>
        <begin position="439"/>
        <end position="561"/>
    </location>
</feature>
<dbReference type="InterPro" id="IPR006076">
    <property type="entry name" value="FAD-dep_OxRdtase"/>
</dbReference>
<dbReference type="PROSITE" id="PS00978">
    <property type="entry name" value="FAD_G3PDH_2"/>
    <property type="match status" value="1"/>
</dbReference>
<dbReference type="Proteomes" id="UP000287352">
    <property type="component" value="Unassembled WGS sequence"/>
</dbReference>
<evidence type="ECO:0000256" key="3">
    <source>
        <dbReference type="ARBA" id="ARBA00022630"/>
    </source>
</evidence>